<dbReference type="OrthoDB" id="839663at2"/>
<reference evidence="1 3" key="1">
    <citation type="submission" date="2015-03" db="EMBL/GenBank/DDBJ databases">
        <authorList>
            <person name="Lepp D."/>
            <person name="Hassan Y.I."/>
            <person name="Li X.-Z."/>
            <person name="Zhou T."/>
        </authorList>
    </citation>
    <scope>NUCLEOTIDE SEQUENCE [LARGE SCALE GENOMIC DNA]</scope>
    <source>
        <strain evidence="1 3">Cr7-05</strain>
    </source>
</reference>
<dbReference type="InterPro" id="IPR038573">
    <property type="entry name" value="BrnT_sf"/>
</dbReference>
<evidence type="ECO:0000313" key="3">
    <source>
        <dbReference type="Proteomes" id="UP000033519"/>
    </source>
</evidence>
<evidence type="ECO:0000313" key="1">
    <source>
        <dbReference type="EMBL" id="KKC33440.1"/>
    </source>
</evidence>
<dbReference type="Proteomes" id="UP000182258">
    <property type="component" value="Unassembled WGS sequence"/>
</dbReference>
<gene>
    <name evidence="2" type="ORF">SAMN04488059_10142</name>
    <name evidence="1" type="ORF">WH91_08525</name>
</gene>
<evidence type="ECO:0000313" key="4">
    <source>
        <dbReference type="Proteomes" id="UP000182258"/>
    </source>
</evidence>
<dbReference type="STRING" id="728005.SAMN04488059_10142"/>
<proteinExistence type="predicted"/>
<dbReference type="EMBL" id="FOMB01000001">
    <property type="protein sequence ID" value="SFB91934.1"/>
    <property type="molecule type" value="Genomic_DNA"/>
</dbReference>
<dbReference type="Gene3D" id="3.10.450.530">
    <property type="entry name" value="Ribonuclease toxin, BrnT, of type II toxin-antitoxin system"/>
    <property type="match status" value="1"/>
</dbReference>
<dbReference type="PATRIC" id="fig|728005.3.peg.4420"/>
<keyword evidence="3" id="KW-1185">Reference proteome</keyword>
<sequence length="82" mass="9974">MEFEWDENKNVSNRLDHKVGFEFAQHFLWDAAIIEPDNRRDYREERFVARGLATEALGYYVAFTMRGNMLRVIAMRRFRRKD</sequence>
<organism evidence="2 4">
    <name type="scientific">Devosia psychrophila</name>
    <dbReference type="NCBI Taxonomy" id="728005"/>
    <lineage>
        <taxon>Bacteria</taxon>
        <taxon>Pseudomonadati</taxon>
        <taxon>Pseudomonadota</taxon>
        <taxon>Alphaproteobacteria</taxon>
        <taxon>Hyphomicrobiales</taxon>
        <taxon>Devosiaceae</taxon>
        <taxon>Devosia</taxon>
    </lineage>
</organism>
<reference evidence="2 4" key="2">
    <citation type="submission" date="2016-10" db="EMBL/GenBank/DDBJ databases">
        <authorList>
            <person name="de Groot N.N."/>
        </authorList>
    </citation>
    <scope>NUCLEOTIDE SEQUENCE [LARGE SCALE GENOMIC DNA]</scope>
    <source>
        <strain evidence="2 4">CGMCC 1.10210</strain>
    </source>
</reference>
<name>A0A0F5PXU4_9HYPH</name>
<dbReference type="AlphaFoldDB" id="A0A0F5PXU4"/>
<dbReference type="EMBL" id="LAPV01000092">
    <property type="protein sequence ID" value="KKC33440.1"/>
    <property type="molecule type" value="Genomic_DNA"/>
</dbReference>
<accession>A0A0F5PXU4</accession>
<dbReference type="Pfam" id="PF04365">
    <property type="entry name" value="BrnT_toxin"/>
    <property type="match status" value="1"/>
</dbReference>
<dbReference type="Proteomes" id="UP000033519">
    <property type="component" value="Unassembled WGS sequence"/>
</dbReference>
<protein>
    <submittedName>
        <fullName evidence="2">Uncharacterized protein</fullName>
    </submittedName>
</protein>
<evidence type="ECO:0000313" key="2">
    <source>
        <dbReference type="EMBL" id="SFB91934.1"/>
    </source>
</evidence>
<dbReference type="InterPro" id="IPR007460">
    <property type="entry name" value="BrnT_toxin"/>
</dbReference>
<dbReference type="RefSeq" id="WP_046170575.1">
    <property type="nucleotide sequence ID" value="NZ_FOMB01000001.1"/>
</dbReference>